<evidence type="ECO:0000313" key="3">
    <source>
        <dbReference type="Proteomes" id="UP001189429"/>
    </source>
</evidence>
<dbReference type="Proteomes" id="UP001189429">
    <property type="component" value="Unassembled WGS sequence"/>
</dbReference>
<protein>
    <submittedName>
        <fullName evidence="2">Uncharacterized protein</fullName>
    </submittedName>
</protein>
<feature type="region of interest" description="Disordered" evidence="1">
    <location>
        <begin position="63"/>
        <end position="90"/>
    </location>
</feature>
<comment type="caution">
    <text evidence="2">The sequence shown here is derived from an EMBL/GenBank/DDBJ whole genome shotgun (WGS) entry which is preliminary data.</text>
</comment>
<sequence>MAKPCIRILRALLQPGAPRQPQGRLPHALPTLAAAPPCRRPAHLSRARGEPCARFLVIARGVAEEEEEEEPRPTDARCRAALPASGATSRARGEPRARFWFLRRCAAPAGFARRGHGPRFSGGNVVARQCLRSETRIIRGNSGQG</sequence>
<gene>
    <name evidence="2" type="ORF">PCOR1329_LOCUS10660</name>
</gene>
<evidence type="ECO:0000313" key="2">
    <source>
        <dbReference type="EMBL" id="CAK0803528.1"/>
    </source>
</evidence>
<proteinExistence type="predicted"/>
<reference evidence="2" key="1">
    <citation type="submission" date="2023-10" db="EMBL/GenBank/DDBJ databases">
        <authorList>
            <person name="Chen Y."/>
            <person name="Shah S."/>
            <person name="Dougan E. K."/>
            <person name="Thang M."/>
            <person name="Chan C."/>
        </authorList>
    </citation>
    <scope>NUCLEOTIDE SEQUENCE [LARGE SCALE GENOMIC DNA]</scope>
</reference>
<keyword evidence="3" id="KW-1185">Reference proteome</keyword>
<accession>A0ABN9QES4</accession>
<evidence type="ECO:0000256" key="1">
    <source>
        <dbReference type="SAM" id="MobiDB-lite"/>
    </source>
</evidence>
<dbReference type="EMBL" id="CAUYUJ010003028">
    <property type="protein sequence ID" value="CAK0803528.1"/>
    <property type="molecule type" value="Genomic_DNA"/>
</dbReference>
<name>A0ABN9QES4_9DINO</name>
<organism evidence="2 3">
    <name type="scientific">Prorocentrum cordatum</name>
    <dbReference type="NCBI Taxonomy" id="2364126"/>
    <lineage>
        <taxon>Eukaryota</taxon>
        <taxon>Sar</taxon>
        <taxon>Alveolata</taxon>
        <taxon>Dinophyceae</taxon>
        <taxon>Prorocentrales</taxon>
        <taxon>Prorocentraceae</taxon>
        <taxon>Prorocentrum</taxon>
    </lineage>
</organism>